<dbReference type="Proteomes" id="UP000299102">
    <property type="component" value="Unassembled WGS sequence"/>
</dbReference>
<sequence>MGERSPARDGKCALSPMAGENWKGVTPSDISLDCGFLVCFPHAVLQSFSDPLLASLRLRGRIVPILRPRSSESAAPIWGHVPDKHVSCNSETEVCRRRMTYGLPQGPRHNVSRYRTLPTIGTAQALTRIKKLGFKVAFEKSEALLFYCPRKAPPTEFSIMNNTGALPAPWIEIGCLSERGKRAGRRGMMDEEWATETLTHWMKLKLEAVTSRLYSVRA</sequence>
<dbReference type="AlphaFoldDB" id="A0A4C1VVD4"/>
<evidence type="ECO:0000313" key="2">
    <source>
        <dbReference type="Proteomes" id="UP000299102"/>
    </source>
</evidence>
<dbReference type="OrthoDB" id="415822at2759"/>
<organism evidence="1 2">
    <name type="scientific">Eumeta variegata</name>
    <name type="common">Bagworm moth</name>
    <name type="synonym">Eumeta japonica</name>
    <dbReference type="NCBI Taxonomy" id="151549"/>
    <lineage>
        <taxon>Eukaryota</taxon>
        <taxon>Metazoa</taxon>
        <taxon>Ecdysozoa</taxon>
        <taxon>Arthropoda</taxon>
        <taxon>Hexapoda</taxon>
        <taxon>Insecta</taxon>
        <taxon>Pterygota</taxon>
        <taxon>Neoptera</taxon>
        <taxon>Endopterygota</taxon>
        <taxon>Lepidoptera</taxon>
        <taxon>Glossata</taxon>
        <taxon>Ditrysia</taxon>
        <taxon>Tineoidea</taxon>
        <taxon>Psychidae</taxon>
        <taxon>Oiketicinae</taxon>
        <taxon>Eumeta</taxon>
    </lineage>
</organism>
<proteinExistence type="predicted"/>
<comment type="caution">
    <text evidence="1">The sequence shown here is derived from an EMBL/GenBank/DDBJ whole genome shotgun (WGS) entry which is preliminary data.</text>
</comment>
<reference evidence="1 2" key="1">
    <citation type="journal article" date="2019" name="Commun. Biol.">
        <title>The bagworm genome reveals a unique fibroin gene that provides high tensile strength.</title>
        <authorList>
            <person name="Kono N."/>
            <person name="Nakamura H."/>
            <person name="Ohtoshi R."/>
            <person name="Tomita M."/>
            <person name="Numata K."/>
            <person name="Arakawa K."/>
        </authorList>
    </citation>
    <scope>NUCLEOTIDE SEQUENCE [LARGE SCALE GENOMIC DNA]</scope>
</reference>
<evidence type="ECO:0000313" key="1">
    <source>
        <dbReference type="EMBL" id="GBP43128.1"/>
    </source>
</evidence>
<dbReference type="EMBL" id="BGZK01000430">
    <property type="protein sequence ID" value="GBP43128.1"/>
    <property type="molecule type" value="Genomic_DNA"/>
</dbReference>
<protein>
    <submittedName>
        <fullName evidence="1">Uncharacterized protein</fullName>
    </submittedName>
</protein>
<keyword evidence="2" id="KW-1185">Reference proteome</keyword>
<name>A0A4C1VVD4_EUMVA</name>
<gene>
    <name evidence="1" type="ORF">EVAR_40568_1</name>
</gene>
<accession>A0A4C1VVD4</accession>